<feature type="domain" description="Histidine kinase" evidence="11">
    <location>
        <begin position="323"/>
        <end position="537"/>
    </location>
</feature>
<keyword evidence="10" id="KW-0812">Transmembrane</keyword>
<dbReference type="PANTHER" id="PTHR45453:SF1">
    <property type="entry name" value="PHOSPHATE REGULON SENSOR PROTEIN PHOR"/>
    <property type="match status" value="1"/>
</dbReference>
<evidence type="ECO:0000256" key="8">
    <source>
        <dbReference type="ARBA" id="ARBA00023136"/>
    </source>
</evidence>
<gene>
    <name evidence="13" type="ORF">SAMN05192585_10363</name>
</gene>
<comment type="catalytic activity">
    <reaction evidence="1">
        <text>ATP + protein L-histidine = ADP + protein N-phospho-L-histidine.</text>
        <dbReference type="EC" id="2.7.13.3"/>
    </reaction>
</comment>
<dbReference type="InterPro" id="IPR050351">
    <property type="entry name" value="BphY/WalK/GraS-like"/>
</dbReference>
<dbReference type="Gene3D" id="6.10.340.10">
    <property type="match status" value="1"/>
</dbReference>
<comment type="subcellular location">
    <subcellularLocation>
        <location evidence="2">Membrane</location>
    </subcellularLocation>
</comment>
<keyword evidence="7" id="KW-0902">Two-component regulatory system</keyword>
<evidence type="ECO:0000313" key="13">
    <source>
        <dbReference type="EMBL" id="SDM67598.1"/>
    </source>
</evidence>
<evidence type="ECO:0000259" key="11">
    <source>
        <dbReference type="PROSITE" id="PS50109"/>
    </source>
</evidence>
<feature type="transmembrane region" description="Helical" evidence="10">
    <location>
        <begin position="38"/>
        <end position="61"/>
    </location>
</feature>
<dbReference type="AlphaFoldDB" id="A0A1G9V5W9"/>
<sequence>MSGTTKQSTAPKAKPRKGTVPWSKIPRNKVFWGIKKKLFLIILVILCLNVVVLLFAGSALFESLYQFSKFAELRQAAGAIKSTYQQSPSDIYNEIYSLEGKNSMTYLLSLSEDKSSINIEYSSRPQEEPGDKTDIPQLPGKGDGKWAHGGEDIWNVQRFILSQSILDDMKALTLAELKTGIHGNDRMQMLYVLTKLDDNLYLYIESPKSYIKSIADLAVQYTALLSIVILLAGTVLIYFMVGRITKPIQSVQQVADRLANLDFSQRCEVRGGDEIALLAASVNNMSLQLESNILTLREANTVLQNDLERQQQIDKMRKEFIANVSHDFKTPLTLIISYAEALRDEAADDLSREYADIIIDEGNHMSSLVGRLLRLSQLESGMEQLHPDNFCVSDVLDEVVNSHKLIAQKKNLTVERAFEEPFIVRADYQKLLQVLINLFDNAVKYTPQGGRIEVSTKLSEGKCLVSVYNSGSSIPPEDIENIFLSFYRANKARTRDTQSYGLGLAIVKTIMELHHNRYGVRNVSDGVVFWVELDIAEFGETTSEENAE</sequence>
<evidence type="ECO:0000256" key="1">
    <source>
        <dbReference type="ARBA" id="ARBA00000085"/>
    </source>
</evidence>
<feature type="compositionally biased region" description="Polar residues" evidence="9">
    <location>
        <begin position="1"/>
        <end position="10"/>
    </location>
</feature>
<evidence type="ECO:0000256" key="7">
    <source>
        <dbReference type="ARBA" id="ARBA00023012"/>
    </source>
</evidence>
<keyword evidence="10" id="KW-1133">Transmembrane helix</keyword>
<dbReference type="InterPro" id="IPR003594">
    <property type="entry name" value="HATPase_dom"/>
</dbReference>
<keyword evidence="5" id="KW-0808">Transferase</keyword>
<evidence type="ECO:0000259" key="12">
    <source>
        <dbReference type="PROSITE" id="PS50885"/>
    </source>
</evidence>
<dbReference type="PANTHER" id="PTHR45453">
    <property type="entry name" value="PHOSPHATE REGULON SENSOR PROTEIN PHOR"/>
    <property type="match status" value="1"/>
</dbReference>
<dbReference type="GO" id="GO:0005886">
    <property type="term" value="C:plasma membrane"/>
    <property type="evidence" value="ECO:0007669"/>
    <property type="project" value="TreeGrafter"/>
</dbReference>
<reference evidence="13 14" key="1">
    <citation type="submission" date="2016-10" db="EMBL/GenBank/DDBJ databases">
        <authorList>
            <person name="de Groot N.N."/>
        </authorList>
    </citation>
    <scope>NUCLEOTIDE SEQUENCE [LARGE SCALE GENOMIC DNA]</scope>
    <source>
        <strain evidence="13 14">CGMCC 1.5012</strain>
    </source>
</reference>
<dbReference type="STRING" id="258515.SAMN05192585_10363"/>
<evidence type="ECO:0000256" key="9">
    <source>
        <dbReference type="SAM" id="MobiDB-lite"/>
    </source>
</evidence>
<keyword evidence="4" id="KW-0597">Phosphoprotein</keyword>
<dbReference type="Proteomes" id="UP000199182">
    <property type="component" value="Unassembled WGS sequence"/>
</dbReference>
<keyword evidence="6" id="KW-0418">Kinase</keyword>
<evidence type="ECO:0000313" key="14">
    <source>
        <dbReference type="Proteomes" id="UP000199182"/>
    </source>
</evidence>
<accession>A0A1G9V5W9</accession>
<dbReference type="Gene3D" id="3.30.565.10">
    <property type="entry name" value="Histidine kinase-like ATPase, C-terminal domain"/>
    <property type="match status" value="1"/>
</dbReference>
<evidence type="ECO:0000256" key="10">
    <source>
        <dbReference type="SAM" id="Phobius"/>
    </source>
</evidence>
<dbReference type="SUPFAM" id="SSF55874">
    <property type="entry name" value="ATPase domain of HSP90 chaperone/DNA topoisomerase II/histidine kinase"/>
    <property type="match status" value="1"/>
</dbReference>
<dbReference type="SUPFAM" id="SSF158472">
    <property type="entry name" value="HAMP domain-like"/>
    <property type="match status" value="1"/>
</dbReference>
<dbReference type="GO" id="GO:0000155">
    <property type="term" value="F:phosphorelay sensor kinase activity"/>
    <property type="evidence" value="ECO:0007669"/>
    <property type="project" value="InterPro"/>
</dbReference>
<dbReference type="Pfam" id="PF00512">
    <property type="entry name" value="HisKA"/>
    <property type="match status" value="1"/>
</dbReference>
<dbReference type="CDD" id="cd00082">
    <property type="entry name" value="HisKA"/>
    <property type="match status" value="1"/>
</dbReference>
<evidence type="ECO:0000256" key="2">
    <source>
        <dbReference type="ARBA" id="ARBA00004370"/>
    </source>
</evidence>
<dbReference type="Pfam" id="PF02518">
    <property type="entry name" value="HATPase_c"/>
    <property type="match status" value="1"/>
</dbReference>
<dbReference type="CDD" id="cd06225">
    <property type="entry name" value="HAMP"/>
    <property type="match status" value="1"/>
</dbReference>
<dbReference type="GO" id="GO:0004721">
    <property type="term" value="F:phosphoprotein phosphatase activity"/>
    <property type="evidence" value="ECO:0007669"/>
    <property type="project" value="TreeGrafter"/>
</dbReference>
<keyword evidence="14" id="KW-1185">Reference proteome</keyword>
<dbReference type="InterPro" id="IPR003661">
    <property type="entry name" value="HisK_dim/P_dom"/>
</dbReference>
<evidence type="ECO:0000256" key="3">
    <source>
        <dbReference type="ARBA" id="ARBA00012438"/>
    </source>
</evidence>
<dbReference type="EC" id="2.7.13.3" evidence="3"/>
<dbReference type="Gene3D" id="1.10.287.130">
    <property type="match status" value="1"/>
</dbReference>
<keyword evidence="8 10" id="KW-0472">Membrane</keyword>
<proteinExistence type="predicted"/>
<dbReference type="InterPro" id="IPR003660">
    <property type="entry name" value="HAMP_dom"/>
</dbReference>
<dbReference type="FunFam" id="3.30.565.10:FF:000006">
    <property type="entry name" value="Sensor histidine kinase WalK"/>
    <property type="match status" value="1"/>
</dbReference>
<organism evidence="13 14">
    <name type="scientific">Acetanaerobacterium elongatum</name>
    <dbReference type="NCBI Taxonomy" id="258515"/>
    <lineage>
        <taxon>Bacteria</taxon>
        <taxon>Bacillati</taxon>
        <taxon>Bacillota</taxon>
        <taxon>Clostridia</taxon>
        <taxon>Eubacteriales</taxon>
        <taxon>Oscillospiraceae</taxon>
        <taxon>Acetanaerobacterium</taxon>
    </lineage>
</organism>
<evidence type="ECO:0000256" key="4">
    <source>
        <dbReference type="ARBA" id="ARBA00022553"/>
    </source>
</evidence>
<evidence type="ECO:0000256" key="5">
    <source>
        <dbReference type="ARBA" id="ARBA00022679"/>
    </source>
</evidence>
<dbReference type="SMART" id="SM00388">
    <property type="entry name" value="HisKA"/>
    <property type="match status" value="1"/>
</dbReference>
<dbReference type="Pfam" id="PF00672">
    <property type="entry name" value="HAMP"/>
    <property type="match status" value="1"/>
</dbReference>
<dbReference type="PROSITE" id="PS50109">
    <property type="entry name" value="HIS_KIN"/>
    <property type="match status" value="1"/>
</dbReference>
<dbReference type="PROSITE" id="PS50885">
    <property type="entry name" value="HAMP"/>
    <property type="match status" value="1"/>
</dbReference>
<dbReference type="InterPro" id="IPR036097">
    <property type="entry name" value="HisK_dim/P_sf"/>
</dbReference>
<dbReference type="OrthoDB" id="9762826at2"/>
<dbReference type="GO" id="GO:0016036">
    <property type="term" value="P:cellular response to phosphate starvation"/>
    <property type="evidence" value="ECO:0007669"/>
    <property type="project" value="TreeGrafter"/>
</dbReference>
<dbReference type="SMART" id="SM00304">
    <property type="entry name" value="HAMP"/>
    <property type="match status" value="1"/>
</dbReference>
<dbReference type="InterPro" id="IPR036890">
    <property type="entry name" value="HATPase_C_sf"/>
</dbReference>
<evidence type="ECO:0000256" key="6">
    <source>
        <dbReference type="ARBA" id="ARBA00022777"/>
    </source>
</evidence>
<dbReference type="EMBL" id="FNID01000003">
    <property type="protein sequence ID" value="SDM67598.1"/>
    <property type="molecule type" value="Genomic_DNA"/>
</dbReference>
<dbReference type="SUPFAM" id="SSF47384">
    <property type="entry name" value="Homodimeric domain of signal transducing histidine kinase"/>
    <property type="match status" value="1"/>
</dbReference>
<protein>
    <recommendedName>
        <fullName evidence="3">histidine kinase</fullName>
        <ecNumber evidence="3">2.7.13.3</ecNumber>
    </recommendedName>
</protein>
<feature type="transmembrane region" description="Helical" evidence="10">
    <location>
        <begin position="218"/>
        <end position="241"/>
    </location>
</feature>
<name>A0A1G9V5W9_9FIRM</name>
<dbReference type="FunFam" id="1.10.287.130:FF:000001">
    <property type="entry name" value="Two-component sensor histidine kinase"/>
    <property type="match status" value="1"/>
</dbReference>
<feature type="region of interest" description="Disordered" evidence="9">
    <location>
        <begin position="1"/>
        <end position="21"/>
    </location>
</feature>
<dbReference type="SMART" id="SM00387">
    <property type="entry name" value="HATPase_c"/>
    <property type="match status" value="1"/>
</dbReference>
<feature type="domain" description="HAMP" evidence="12">
    <location>
        <begin position="242"/>
        <end position="294"/>
    </location>
</feature>
<dbReference type="InterPro" id="IPR005467">
    <property type="entry name" value="His_kinase_dom"/>
</dbReference>
<dbReference type="RefSeq" id="WP_092637798.1">
    <property type="nucleotide sequence ID" value="NZ_FNID01000003.1"/>
</dbReference>